<gene>
    <name evidence="2" type="ORF">P343_12605</name>
</gene>
<dbReference type="OrthoDB" id="2311165at2"/>
<dbReference type="InterPro" id="IPR044051">
    <property type="entry name" value="Prophage_tail_N"/>
</dbReference>
<dbReference type="RefSeq" id="WP_023510762.1">
    <property type="nucleotide sequence ID" value="NZ_AWTC01000013.1"/>
</dbReference>
<name>V6IVF2_9BACL</name>
<dbReference type="eggNOG" id="COG4926">
    <property type="taxonomic scope" value="Bacteria"/>
</dbReference>
<dbReference type="EMBL" id="AWTC01000013">
    <property type="protein sequence ID" value="EST11100.1"/>
    <property type="molecule type" value="Genomic_DNA"/>
</dbReference>
<proteinExistence type="predicted"/>
<evidence type="ECO:0000313" key="3">
    <source>
        <dbReference type="Proteomes" id="UP000018296"/>
    </source>
</evidence>
<dbReference type="PATRIC" id="fig|1395513.3.peg.2558"/>
<dbReference type="InterPro" id="IPR030392">
    <property type="entry name" value="S74_ICA"/>
</dbReference>
<protein>
    <recommendedName>
        <fullName evidence="1">Peptidase S74 domain-containing protein</fullName>
    </recommendedName>
</protein>
<comment type="caution">
    <text evidence="2">The sequence shown here is derived from an EMBL/GenBank/DDBJ whole genome shotgun (WGS) entry which is preliminary data.</text>
</comment>
<dbReference type="STRING" id="1395513.P343_12605"/>
<dbReference type="Pfam" id="PF06605">
    <property type="entry name" value="Prophage_tail"/>
    <property type="match status" value="1"/>
</dbReference>
<keyword evidence="3" id="KW-1185">Reference proteome</keyword>
<evidence type="ECO:0000259" key="1">
    <source>
        <dbReference type="PROSITE" id="PS51688"/>
    </source>
</evidence>
<dbReference type="InterPro" id="IPR010572">
    <property type="entry name" value="Tail_dom"/>
</dbReference>
<evidence type="ECO:0000313" key="2">
    <source>
        <dbReference type="EMBL" id="EST11100.1"/>
    </source>
</evidence>
<dbReference type="Proteomes" id="UP000018296">
    <property type="component" value="Unassembled WGS sequence"/>
</dbReference>
<dbReference type="Pfam" id="PF18994">
    <property type="entry name" value="Prophage_tailD1"/>
    <property type="match status" value="1"/>
</dbReference>
<dbReference type="Gene3D" id="3.55.50.40">
    <property type="match status" value="1"/>
</dbReference>
<feature type="domain" description="Peptidase S74" evidence="1">
    <location>
        <begin position="1076"/>
        <end position="1175"/>
    </location>
</feature>
<dbReference type="PROSITE" id="PS51688">
    <property type="entry name" value="ICA"/>
    <property type="match status" value="1"/>
</dbReference>
<organism evidence="2 3">
    <name type="scientific">Sporolactobacillus laevolacticus DSM 442</name>
    <dbReference type="NCBI Taxonomy" id="1395513"/>
    <lineage>
        <taxon>Bacteria</taxon>
        <taxon>Bacillati</taxon>
        <taxon>Bacillota</taxon>
        <taxon>Bacilli</taxon>
        <taxon>Bacillales</taxon>
        <taxon>Sporolactobacillaceae</taxon>
        <taxon>Sporolactobacillus</taxon>
    </lineage>
</organism>
<reference evidence="2 3" key="1">
    <citation type="journal article" date="2013" name="Genome Announc.">
        <title>Genome Sequence of Sporolactobacillus laevolacticus DSM442, an Efficient Polymer-Grade D-Lactate Producer from Agricultural Waste Cottonseed as a Nitrogen Source.</title>
        <authorList>
            <person name="Wang H."/>
            <person name="Wang L."/>
            <person name="Ju J."/>
            <person name="Yu B."/>
            <person name="Ma Y."/>
        </authorList>
    </citation>
    <scope>NUCLEOTIDE SEQUENCE [LARGE SCALE GENOMIC DNA]</scope>
    <source>
        <strain evidence="2 3">DSM 442</strain>
    </source>
</reference>
<dbReference type="AlphaFoldDB" id="V6IVF2"/>
<sequence>MLTPLYIRSPVGARERLTDYIVERDVRTDGTKQLTVTVYLTQKNQHAFSLLQNQCVFGYLDEEYVIKQVTKNLPNQIQCTAISKFFEDLDSNFIYTTTSGDLSIQQMLDYCLAGTGYSHSVDTNGIAATFAANSFGNSDSLSLFQQVMTDFGTEFAVNGNQIIIAQQIARKTDNQFRYKMNLVSPTNTIDTSSLRTYIRAFGHQYEDGTYAAQIEYTSPLASVYGIKAANPVTDDNCFDNDTLMNQAKAALNDSIPISLSFNYTQVKKMGIQDIQLGDYCFVKIDPWGINASIRVVEIKDYADPNTPPVYTLGNVLTRGTDSIIFANKTANTAVIIARSANSKADAAYASADGKSTIYRGQDQPIDPKVGDSWYVTDNDNDTIAIKSWNGLSWVTDIDINGVDQSVAQAQQDATNAVNQANAAISQAGNAITQAQQAINTANSAQSAADDANQSVVTLTQTVNGLSTQVSNKVDTSTYNSYTAQTANTIATLLTKTDAANTYATQTALTATSSSLTSSITAVQNNLNNLQIGGQNLASKSTDFSTANGWASFLFGGSTGSITATKNTDTFNGQPTYHITASGTGTDKGISKKFVLETSRTYTVSLYYRIASSQPSYGAANGIPFLTNYAANTGLSGFSSFVKDGNWHRATLTVITTDGGIGIRITMGGFTDIDIALIQIQEGNKATDWLLAPADTATQSQITQLANDINLRVSKDDVINQINVSTESILIAGNKVHITGQTTIDNAVITDAMIESVSATKLNVAQLSAIAADLGNVTAGNITGVNITGTTITGSQINGESITSGIISSDRIAANSVTAQQIMVGDFTNLCINPNFQDASGMENGYGWWGGYAYTSTGDGGSPTKYYGCFQGRDSHCGSYFAVTPGEKFYCSFFSWCSGAKNGNFNLGLHCDDGNGGNVQWIVGTNNWDGTHRSNEGILTIPSGCYRAWVWVQIDQFDNFPQWWATNVVVRRAMRGNLIVDGTIQGVNIVGSSFYQNANGYETWLDGNGFHQHTNQWDAWIHSGYVDLTDIYGNWSHLQPFDGIRIHGEDGNESHMSPTVVETSGTMYSQHGFVNTSRVELKTDITALDDNIGLSLINSLDVYKFKYKSQIESGQIKEIYGAIIGEGYNLPDEFIDYNRQGVNLYSSIFIAIKSIQELTKLHQQDVLKIAELESRISLLEGAAA</sequence>
<accession>V6IVF2</accession>
<dbReference type="Gene3D" id="6.20.110.10">
    <property type="match status" value="1"/>
</dbReference>